<reference evidence="1 2" key="2">
    <citation type="journal article" date="2017" name="Nature">
        <title>The Apostasia genome and the evolution of orchids.</title>
        <authorList>
            <person name="Zhang G.Q."/>
            <person name="Liu K.W."/>
            <person name="Li Z."/>
            <person name="Lohaus R."/>
            <person name="Hsiao Y.Y."/>
            <person name="Niu S.C."/>
            <person name="Wang J.Y."/>
            <person name="Lin Y.C."/>
            <person name="Xu Q."/>
            <person name="Chen L.J."/>
            <person name="Yoshida K."/>
            <person name="Fujiwara S."/>
            <person name="Wang Z.W."/>
            <person name="Zhang Y.Q."/>
            <person name="Mitsuda N."/>
            <person name="Wang M."/>
            <person name="Liu G.H."/>
            <person name="Pecoraro L."/>
            <person name="Huang H.X."/>
            <person name="Xiao X.J."/>
            <person name="Lin M."/>
            <person name="Wu X.Y."/>
            <person name="Wu W.L."/>
            <person name="Chen Y.Y."/>
            <person name="Chang S.B."/>
            <person name="Sakamoto S."/>
            <person name="Ohme-Takagi M."/>
            <person name="Yagi M."/>
            <person name="Zeng S.J."/>
            <person name="Shen C.Y."/>
            <person name="Yeh C.M."/>
            <person name="Luo Y.B."/>
            <person name="Tsai W.C."/>
            <person name="Van de Peer Y."/>
            <person name="Liu Z.J."/>
        </authorList>
    </citation>
    <scope>NUCLEOTIDE SEQUENCE [LARGE SCALE GENOMIC DNA]</scope>
    <source>
        <tissue evidence="1">The whole plant</tissue>
    </source>
</reference>
<dbReference type="EMBL" id="KZ503623">
    <property type="protein sequence ID" value="PKU62581.1"/>
    <property type="molecule type" value="Genomic_DNA"/>
</dbReference>
<name>A0A2I0VGP1_9ASPA</name>
<dbReference type="Proteomes" id="UP000233837">
    <property type="component" value="Unassembled WGS sequence"/>
</dbReference>
<sequence length="130" mass="15113">MVIKTSIPSRGHAGWSREIDLVDRWFHLDESNANYTIIVKEFTSLCDLVDTMGCDEAFNTHIAIDRSLYEHHFFYEAFNNFRRAFRLVPTNVCPHLCSRTMLYTLGYHGETKDEFLLSLEATKTSVSQWA</sequence>
<dbReference type="GO" id="GO:0005886">
    <property type="term" value="C:plasma membrane"/>
    <property type="evidence" value="ECO:0007669"/>
    <property type="project" value="TreeGrafter"/>
</dbReference>
<accession>A0A2I0VGP1</accession>
<proteinExistence type="predicted"/>
<dbReference type="PANTHER" id="PTHR45081">
    <property type="entry name" value="EF HAND FAMILY PROTEIN, PUTATIVE, EXPRESSED-RELATED"/>
    <property type="match status" value="1"/>
</dbReference>
<organism evidence="1 2">
    <name type="scientific">Dendrobium catenatum</name>
    <dbReference type="NCBI Taxonomy" id="906689"/>
    <lineage>
        <taxon>Eukaryota</taxon>
        <taxon>Viridiplantae</taxon>
        <taxon>Streptophyta</taxon>
        <taxon>Embryophyta</taxon>
        <taxon>Tracheophyta</taxon>
        <taxon>Spermatophyta</taxon>
        <taxon>Magnoliopsida</taxon>
        <taxon>Liliopsida</taxon>
        <taxon>Asparagales</taxon>
        <taxon>Orchidaceae</taxon>
        <taxon>Epidendroideae</taxon>
        <taxon>Malaxideae</taxon>
        <taxon>Dendrobiinae</taxon>
        <taxon>Dendrobium</taxon>
    </lineage>
</organism>
<gene>
    <name evidence="1" type="ORF">MA16_Dca025315</name>
</gene>
<dbReference type="AlphaFoldDB" id="A0A2I0VGP1"/>
<evidence type="ECO:0000313" key="2">
    <source>
        <dbReference type="Proteomes" id="UP000233837"/>
    </source>
</evidence>
<dbReference type="STRING" id="906689.A0A2I0VGP1"/>
<dbReference type="PANTHER" id="PTHR45081:SF1">
    <property type="entry name" value="EF HAND FAMILY PROTEIN, PUTATIVE, EXPRESSED-RELATED"/>
    <property type="match status" value="1"/>
</dbReference>
<evidence type="ECO:0000313" key="1">
    <source>
        <dbReference type="EMBL" id="PKU62581.1"/>
    </source>
</evidence>
<reference evidence="1 2" key="1">
    <citation type="journal article" date="2016" name="Sci. Rep.">
        <title>The Dendrobium catenatum Lindl. genome sequence provides insights into polysaccharide synthase, floral development and adaptive evolution.</title>
        <authorList>
            <person name="Zhang G.Q."/>
            <person name="Xu Q."/>
            <person name="Bian C."/>
            <person name="Tsai W.C."/>
            <person name="Yeh C.M."/>
            <person name="Liu K.W."/>
            <person name="Yoshida K."/>
            <person name="Zhang L.S."/>
            <person name="Chang S.B."/>
            <person name="Chen F."/>
            <person name="Shi Y."/>
            <person name="Su Y.Y."/>
            <person name="Zhang Y.Q."/>
            <person name="Chen L.J."/>
            <person name="Yin Y."/>
            <person name="Lin M."/>
            <person name="Huang H."/>
            <person name="Deng H."/>
            <person name="Wang Z.W."/>
            <person name="Zhu S.L."/>
            <person name="Zhao X."/>
            <person name="Deng C."/>
            <person name="Niu S.C."/>
            <person name="Huang J."/>
            <person name="Wang M."/>
            <person name="Liu G.H."/>
            <person name="Yang H.J."/>
            <person name="Xiao X.J."/>
            <person name="Hsiao Y.Y."/>
            <person name="Wu W.L."/>
            <person name="Chen Y.Y."/>
            <person name="Mitsuda N."/>
            <person name="Ohme-Takagi M."/>
            <person name="Luo Y.B."/>
            <person name="Van de Peer Y."/>
            <person name="Liu Z.J."/>
        </authorList>
    </citation>
    <scope>NUCLEOTIDE SEQUENCE [LARGE SCALE GENOMIC DNA]</scope>
    <source>
        <tissue evidence="1">The whole plant</tissue>
    </source>
</reference>
<protein>
    <submittedName>
        <fullName evidence="1">Putative TPR repeat-containing protein</fullName>
    </submittedName>
</protein>
<keyword evidence="2" id="KW-1185">Reference proteome</keyword>